<organism evidence="4 5">
    <name type="scientific">Balaenoptera physalus</name>
    <name type="common">Fin whale</name>
    <name type="synonym">Balaena physalus</name>
    <dbReference type="NCBI Taxonomy" id="9770"/>
    <lineage>
        <taxon>Eukaryota</taxon>
        <taxon>Metazoa</taxon>
        <taxon>Chordata</taxon>
        <taxon>Craniata</taxon>
        <taxon>Vertebrata</taxon>
        <taxon>Euteleostomi</taxon>
        <taxon>Mammalia</taxon>
        <taxon>Eutheria</taxon>
        <taxon>Laurasiatheria</taxon>
        <taxon>Artiodactyla</taxon>
        <taxon>Whippomorpha</taxon>
        <taxon>Cetacea</taxon>
        <taxon>Mysticeti</taxon>
        <taxon>Balaenopteridae</taxon>
        <taxon>Balaenoptera</taxon>
    </lineage>
</organism>
<proteinExistence type="predicted"/>
<feature type="compositionally biased region" description="Polar residues" evidence="1">
    <location>
        <begin position="132"/>
        <end position="141"/>
    </location>
</feature>
<feature type="domain" description="Maestro/Maestro-like HEAT-repeats" evidence="3">
    <location>
        <begin position="316"/>
        <end position="391"/>
    </location>
</feature>
<evidence type="ECO:0000256" key="1">
    <source>
        <dbReference type="SAM" id="MobiDB-lite"/>
    </source>
</evidence>
<evidence type="ECO:0000313" key="5">
    <source>
        <dbReference type="Proteomes" id="UP000437017"/>
    </source>
</evidence>
<dbReference type="InterPro" id="IPR045206">
    <property type="entry name" value="Maestro_heat-like_prot"/>
</dbReference>
<evidence type="ECO:0000256" key="2">
    <source>
        <dbReference type="SAM" id="SignalP"/>
    </source>
</evidence>
<dbReference type="PANTHER" id="PTHR23120:SF40">
    <property type="entry name" value="MAESTRO HEAT-LIKE REPEAT-CONTAINING PROTEIN FAMILY MEMBER 6"/>
    <property type="match status" value="1"/>
</dbReference>
<accession>A0A6A1QE04</accession>
<dbReference type="Pfam" id="PF23227">
    <property type="entry name" value="HEAT_MROH2B_C"/>
    <property type="match status" value="1"/>
</dbReference>
<evidence type="ECO:0000259" key="3">
    <source>
        <dbReference type="Pfam" id="PF23227"/>
    </source>
</evidence>
<feature type="compositionally biased region" description="Pro residues" evidence="1">
    <location>
        <begin position="33"/>
        <end position="44"/>
    </location>
</feature>
<keyword evidence="2" id="KW-0732">Signal</keyword>
<sequence length="489" mass="51948">MAGGARGWAQGAPVGALTLTALAEGIRASQGQPPGPPSTGPQPEPELERGVEPGRAAAIPPAGSEPFSQPPAQEPAPEGPGRCLVSRRDAWAVKGDGAGKQQKGAGALSRAGTGWGGREWERQGGLIGSPRPHSQTPQSSLEEGALADLASYTAACLEEAGFAGTQATALTLSSALEARRERLEDQCQALAHMPRAPRAAAELWRSLSQNQRVNRQVLVQLLWVLKGSARSQLEALAATRALGEMLAVSGCVGATQGFYPHLLLVLVTQLHELARDPCPPDIPKVWAPSHQGLPYSHASAKDAQRLTAMAFFTGSSEWTLALCDQALRWGLLEEMVTVAHCDSPEALSRICHRLVQWYPSHVPRFLSQTQGYLRSPQDSLRWAAVVLMGKAVLVSHCPLHLGLWELGQPLPAVGMGPALRVCFGPGFLVHHSSPSHINQDLLDNLFQGEDPTHRGMGFRKGDLGQLQGDPEPTVVAAAQASTQQVVLLA</sequence>
<name>A0A6A1QE04_BALPH</name>
<dbReference type="GO" id="GO:0005737">
    <property type="term" value="C:cytoplasm"/>
    <property type="evidence" value="ECO:0007669"/>
    <property type="project" value="TreeGrafter"/>
</dbReference>
<feature type="compositionally biased region" description="Pro residues" evidence="1">
    <location>
        <begin position="68"/>
        <end position="78"/>
    </location>
</feature>
<comment type="caution">
    <text evidence="4">The sequence shown here is derived from an EMBL/GenBank/DDBJ whole genome shotgun (WGS) entry which is preliminary data.</text>
</comment>
<dbReference type="Proteomes" id="UP000437017">
    <property type="component" value="Unassembled WGS sequence"/>
</dbReference>
<dbReference type="PANTHER" id="PTHR23120">
    <property type="entry name" value="MAESTRO-RELATED HEAT DOMAIN-CONTAINING"/>
    <property type="match status" value="1"/>
</dbReference>
<feature type="signal peptide" evidence="2">
    <location>
        <begin position="1"/>
        <end position="31"/>
    </location>
</feature>
<keyword evidence="5" id="KW-1185">Reference proteome</keyword>
<feature type="non-terminal residue" evidence="4">
    <location>
        <position position="489"/>
    </location>
</feature>
<dbReference type="EMBL" id="SGJD01000566">
    <property type="protein sequence ID" value="KAB0404566.1"/>
    <property type="molecule type" value="Genomic_DNA"/>
</dbReference>
<evidence type="ECO:0000313" key="4">
    <source>
        <dbReference type="EMBL" id="KAB0404566.1"/>
    </source>
</evidence>
<protein>
    <recommendedName>
        <fullName evidence="3">Maestro/Maestro-like HEAT-repeats domain-containing protein</fullName>
    </recommendedName>
</protein>
<dbReference type="InterPro" id="IPR055406">
    <property type="entry name" value="HEAT_Maestro"/>
</dbReference>
<dbReference type="AlphaFoldDB" id="A0A6A1QE04"/>
<feature type="region of interest" description="Disordered" evidence="1">
    <location>
        <begin position="23"/>
        <end position="141"/>
    </location>
</feature>
<reference evidence="4 5" key="1">
    <citation type="journal article" date="2019" name="PLoS ONE">
        <title>Genomic analyses reveal an absence of contemporary introgressive admixture between fin whales and blue whales, despite known hybrids.</title>
        <authorList>
            <person name="Westbury M.V."/>
            <person name="Petersen B."/>
            <person name="Lorenzen E.D."/>
        </authorList>
    </citation>
    <scope>NUCLEOTIDE SEQUENCE [LARGE SCALE GENOMIC DNA]</scope>
    <source>
        <strain evidence="4">FinWhale-01</strain>
    </source>
</reference>
<gene>
    <name evidence="4" type="ORF">E2I00_000162</name>
</gene>
<dbReference type="OrthoDB" id="9421177at2759"/>
<feature type="chain" id="PRO_5025360511" description="Maestro/Maestro-like HEAT-repeats domain-containing protein" evidence="2">
    <location>
        <begin position="32"/>
        <end position="489"/>
    </location>
</feature>